<proteinExistence type="predicted"/>
<gene>
    <name evidence="2" type="ORF">V0U35_03445</name>
</gene>
<dbReference type="InterPro" id="IPR012902">
    <property type="entry name" value="N_methyl_site"/>
</dbReference>
<protein>
    <submittedName>
        <fullName evidence="2">Prepilin-type N-terminal cleavage/methylation domain-containing protein</fullName>
    </submittedName>
</protein>
<dbReference type="Proteomes" id="UP001310692">
    <property type="component" value="Unassembled WGS sequence"/>
</dbReference>
<organism evidence="2 3">
    <name type="scientific">Hyphobacterium marinum</name>
    <dbReference type="NCBI Taxonomy" id="3116574"/>
    <lineage>
        <taxon>Bacteria</taxon>
        <taxon>Pseudomonadati</taxon>
        <taxon>Pseudomonadota</taxon>
        <taxon>Alphaproteobacteria</taxon>
        <taxon>Maricaulales</taxon>
        <taxon>Maricaulaceae</taxon>
        <taxon>Hyphobacterium</taxon>
    </lineage>
</organism>
<comment type="caution">
    <text evidence="2">The sequence shown here is derived from an EMBL/GenBank/DDBJ whole genome shotgun (WGS) entry which is preliminary data.</text>
</comment>
<accession>A0ABU7LVY5</accession>
<dbReference type="EMBL" id="JAZDRO010000001">
    <property type="protein sequence ID" value="MEE2565723.1"/>
    <property type="molecule type" value="Genomic_DNA"/>
</dbReference>
<evidence type="ECO:0000313" key="2">
    <source>
        <dbReference type="EMBL" id="MEE2565723.1"/>
    </source>
</evidence>
<dbReference type="RefSeq" id="WP_330195255.1">
    <property type="nucleotide sequence ID" value="NZ_JAZDRO010000001.1"/>
</dbReference>
<evidence type="ECO:0000313" key="3">
    <source>
        <dbReference type="Proteomes" id="UP001310692"/>
    </source>
</evidence>
<name>A0ABU7LVY5_9PROT</name>
<evidence type="ECO:0000256" key="1">
    <source>
        <dbReference type="SAM" id="MobiDB-lite"/>
    </source>
</evidence>
<reference evidence="2 3" key="1">
    <citation type="submission" date="2024-01" db="EMBL/GenBank/DDBJ databases">
        <title>Hyphobacterium bacterium isolated from marine sediment.</title>
        <authorList>
            <person name="Zhao S."/>
        </authorList>
    </citation>
    <scope>NUCLEOTIDE SEQUENCE [LARGE SCALE GENOMIC DNA]</scope>
    <source>
        <strain evidence="2 3">Y60-23</strain>
    </source>
</reference>
<dbReference type="Pfam" id="PF07963">
    <property type="entry name" value="N_methyl"/>
    <property type="match status" value="1"/>
</dbReference>
<dbReference type="NCBIfam" id="TIGR02532">
    <property type="entry name" value="IV_pilin_GFxxxE"/>
    <property type="match status" value="1"/>
</dbReference>
<keyword evidence="3" id="KW-1185">Reference proteome</keyword>
<feature type="region of interest" description="Disordered" evidence="1">
    <location>
        <begin position="204"/>
        <end position="228"/>
    </location>
</feature>
<sequence length="228" mass="24470">MNRRGFTLAELLIALVLTALAMGVVAEGVRRSLDFQARIETAQIDRVSRNAALGALRTRLERLVPLTEEAGADADSVTTENEETILFSGTASGVRFAATDPAYPSTPGLYAYDIFVEAGGEDDAPVFTVLLHRRALYDLAEFNQTPEGSEPLTLFQSADEPRFSYASGDGVWLSAWSREDVFPSHVRLEFAEGGAAPLVVALPRAAEPLEEDEDTSAPAAPPNGSVTQ</sequence>